<comment type="caution">
    <text evidence="1">The sequence shown here is derived from an EMBL/GenBank/DDBJ whole genome shotgun (WGS) entry which is preliminary data.</text>
</comment>
<evidence type="ECO:0000313" key="2">
    <source>
        <dbReference type="Proteomes" id="UP001151760"/>
    </source>
</evidence>
<accession>A0ABQ5J630</accession>
<sequence length="106" mass="11844">MRIRAKFSRVRTISTLSITKAMERVPLRFIFKKVGKNDTTFMEEASHERLVDLPFMSGEASGTVIDGNVVCGVAMINLNGIQHNAPKGVLPWGEPVKDLREKKDES</sequence>
<name>A0ABQ5J630_9ASTR</name>
<proteinExistence type="predicted"/>
<keyword evidence="2" id="KW-1185">Reference proteome</keyword>
<gene>
    <name evidence="1" type="ORF">Tco_1123363</name>
</gene>
<organism evidence="1 2">
    <name type="scientific">Tanacetum coccineum</name>
    <dbReference type="NCBI Taxonomy" id="301880"/>
    <lineage>
        <taxon>Eukaryota</taxon>
        <taxon>Viridiplantae</taxon>
        <taxon>Streptophyta</taxon>
        <taxon>Embryophyta</taxon>
        <taxon>Tracheophyta</taxon>
        <taxon>Spermatophyta</taxon>
        <taxon>Magnoliopsida</taxon>
        <taxon>eudicotyledons</taxon>
        <taxon>Gunneridae</taxon>
        <taxon>Pentapetalae</taxon>
        <taxon>asterids</taxon>
        <taxon>campanulids</taxon>
        <taxon>Asterales</taxon>
        <taxon>Asteraceae</taxon>
        <taxon>Asteroideae</taxon>
        <taxon>Anthemideae</taxon>
        <taxon>Anthemidinae</taxon>
        <taxon>Tanacetum</taxon>
    </lineage>
</organism>
<protein>
    <submittedName>
        <fullName evidence="1">Uncharacterized protein</fullName>
    </submittedName>
</protein>
<dbReference type="EMBL" id="BQNB010021488">
    <property type="protein sequence ID" value="GJU06933.1"/>
    <property type="molecule type" value="Genomic_DNA"/>
</dbReference>
<evidence type="ECO:0000313" key="1">
    <source>
        <dbReference type="EMBL" id="GJU06933.1"/>
    </source>
</evidence>
<reference evidence="1" key="1">
    <citation type="journal article" date="2022" name="Int. J. Mol. Sci.">
        <title>Draft Genome of Tanacetum Coccineum: Genomic Comparison of Closely Related Tanacetum-Family Plants.</title>
        <authorList>
            <person name="Yamashiro T."/>
            <person name="Shiraishi A."/>
            <person name="Nakayama K."/>
            <person name="Satake H."/>
        </authorList>
    </citation>
    <scope>NUCLEOTIDE SEQUENCE</scope>
</reference>
<dbReference type="Proteomes" id="UP001151760">
    <property type="component" value="Unassembled WGS sequence"/>
</dbReference>
<reference evidence="1" key="2">
    <citation type="submission" date="2022-01" db="EMBL/GenBank/DDBJ databases">
        <authorList>
            <person name="Yamashiro T."/>
            <person name="Shiraishi A."/>
            <person name="Satake H."/>
            <person name="Nakayama K."/>
        </authorList>
    </citation>
    <scope>NUCLEOTIDE SEQUENCE</scope>
</reference>